<dbReference type="Proteomes" id="UP000268652">
    <property type="component" value="Unassembled WGS sequence"/>
</dbReference>
<dbReference type="AlphaFoldDB" id="A0A3A9VYY0"/>
<feature type="transmembrane region" description="Helical" evidence="2">
    <location>
        <begin position="12"/>
        <end position="34"/>
    </location>
</feature>
<name>A0A3A9VYY0_9ACTN</name>
<evidence type="ECO:0000313" key="5">
    <source>
        <dbReference type="EMBL" id="RKN18501.1"/>
    </source>
</evidence>
<dbReference type="RefSeq" id="WP_120698918.1">
    <property type="nucleotide sequence ID" value="NZ_RBDX01000022.1"/>
</dbReference>
<dbReference type="InterPro" id="IPR026004">
    <property type="entry name" value="Septum_form"/>
</dbReference>
<feature type="domain" description="Septum formation-related" evidence="3">
    <location>
        <begin position="146"/>
        <end position="226"/>
    </location>
</feature>
<evidence type="ECO:0000313" key="6">
    <source>
        <dbReference type="Proteomes" id="UP000268652"/>
    </source>
</evidence>
<dbReference type="Pfam" id="PF13845">
    <property type="entry name" value="Septum_form"/>
    <property type="match status" value="1"/>
</dbReference>
<protein>
    <recommendedName>
        <fullName evidence="3">Septum formation-related domain-containing protein</fullName>
    </recommendedName>
</protein>
<reference evidence="6 7" key="1">
    <citation type="submission" date="2018-09" db="EMBL/GenBank/DDBJ databases">
        <title>Streptomyces sp. nov. DS1-2, an endophytic actinomycete isolated from roots of Dendrobium scabrilingue.</title>
        <authorList>
            <person name="Kuncharoen N."/>
            <person name="Kudo T."/>
            <person name="Ohkuma M."/>
            <person name="Yuki M."/>
            <person name="Tanasupawat S."/>
        </authorList>
    </citation>
    <scope>NUCLEOTIDE SEQUENCE [LARGE SCALE GENOMIC DNA]</scope>
    <source>
        <strain evidence="4 7">AZ1-7</strain>
        <strain evidence="5 6">DS1-2</strain>
    </source>
</reference>
<keyword evidence="2" id="KW-0472">Membrane</keyword>
<keyword evidence="2" id="KW-1133">Transmembrane helix</keyword>
<dbReference type="Proteomes" id="UP000275024">
    <property type="component" value="Unassembled WGS sequence"/>
</dbReference>
<evidence type="ECO:0000256" key="2">
    <source>
        <dbReference type="SAM" id="Phobius"/>
    </source>
</evidence>
<feature type="transmembrane region" description="Helical" evidence="2">
    <location>
        <begin position="46"/>
        <end position="69"/>
    </location>
</feature>
<feature type="compositionally biased region" description="Acidic residues" evidence="1">
    <location>
        <begin position="112"/>
        <end position="128"/>
    </location>
</feature>
<sequence length="364" mass="38305">MPPRQPFGKLPIWAFVTSFGLFPLGLMLGVLALARPRFTPERGRGLAVAGLVIASLQVVALAVAVPLAAMSDHRGGGGPADRTDIGAAPGGAGDRDGGSEGDPGDGPGDGSGDTDGENVEVNDIEPGDCFDPGTSLDAFGEGVEETSVTRRPCDGPHEAEAFGTVLVEGYDAFPGDAEILTLAEEECDRLIQGYVLDTWALPLDVSPYYYHPTRASWEFGDREVVCFLGHFDGGELDGTLRGDPSDMDEEQLGYLEITTPLDMVTWSEPMPEAELADRQAWAARMAEVVAAETEALAGHAWSPGIDELIGRLVQAREESMASWSGAAGAVDAAAFDAYVETGYAVMGIDLEVEIRETLGLSTGV</sequence>
<comment type="caution">
    <text evidence="4">The sequence shown here is derived from an EMBL/GenBank/DDBJ whole genome shotgun (WGS) entry which is preliminary data.</text>
</comment>
<evidence type="ECO:0000313" key="7">
    <source>
        <dbReference type="Proteomes" id="UP000275024"/>
    </source>
</evidence>
<feature type="region of interest" description="Disordered" evidence="1">
    <location>
        <begin position="72"/>
        <end position="155"/>
    </location>
</feature>
<keyword evidence="2" id="KW-0812">Transmembrane</keyword>
<dbReference type="EMBL" id="RBDX01000022">
    <property type="protein sequence ID" value="RKN06131.1"/>
    <property type="molecule type" value="Genomic_DNA"/>
</dbReference>
<accession>A0A3A9VYY0</accession>
<keyword evidence="6" id="KW-1185">Reference proteome</keyword>
<dbReference type="OrthoDB" id="3628931at2"/>
<evidence type="ECO:0000259" key="3">
    <source>
        <dbReference type="Pfam" id="PF13845"/>
    </source>
</evidence>
<dbReference type="EMBL" id="RBDY01000019">
    <property type="protein sequence ID" value="RKN18501.1"/>
    <property type="molecule type" value="Genomic_DNA"/>
</dbReference>
<evidence type="ECO:0000313" key="4">
    <source>
        <dbReference type="EMBL" id="RKN06131.1"/>
    </source>
</evidence>
<evidence type="ECO:0000256" key="1">
    <source>
        <dbReference type="SAM" id="MobiDB-lite"/>
    </source>
</evidence>
<feature type="compositionally biased region" description="Gly residues" evidence="1">
    <location>
        <begin position="100"/>
        <end position="111"/>
    </location>
</feature>
<gene>
    <name evidence="5" type="ORF">D7318_22110</name>
    <name evidence="4" type="ORF">D7319_23250</name>
</gene>
<organism evidence="4 7">
    <name type="scientific">Streptomyces radicis</name>
    <dbReference type="NCBI Taxonomy" id="1750517"/>
    <lineage>
        <taxon>Bacteria</taxon>
        <taxon>Bacillati</taxon>
        <taxon>Actinomycetota</taxon>
        <taxon>Actinomycetes</taxon>
        <taxon>Kitasatosporales</taxon>
        <taxon>Streptomycetaceae</taxon>
        <taxon>Streptomyces</taxon>
    </lineage>
</organism>
<proteinExistence type="predicted"/>